<dbReference type="Pfam" id="PF00378">
    <property type="entry name" value="ECH_1"/>
    <property type="match status" value="1"/>
</dbReference>
<dbReference type="AlphaFoldDB" id="A0A2T0ZZJ0"/>
<dbReference type="PANTHER" id="PTHR11941:SF169">
    <property type="entry name" value="(7AS)-7A-METHYL-1,5-DIOXO-2,3,5,6,7,7A-HEXAHYDRO-1H-INDENE-CARBOXYL-COA HYDROLASE"/>
    <property type="match status" value="1"/>
</dbReference>
<evidence type="ECO:0000313" key="5">
    <source>
        <dbReference type="EMBL" id="PRZ41750.1"/>
    </source>
</evidence>
<dbReference type="SUPFAM" id="SSF52096">
    <property type="entry name" value="ClpP/crotonase"/>
    <property type="match status" value="1"/>
</dbReference>
<dbReference type="NCBIfam" id="NF005891">
    <property type="entry name" value="PRK07854.1"/>
    <property type="match status" value="1"/>
</dbReference>
<evidence type="ECO:0000256" key="3">
    <source>
        <dbReference type="ARBA" id="ARBA00023239"/>
    </source>
</evidence>
<dbReference type="GO" id="GO:0016829">
    <property type="term" value="F:lyase activity"/>
    <property type="evidence" value="ECO:0007669"/>
    <property type="project" value="UniProtKB-KW"/>
</dbReference>
<evidence type="ECO:0000256" key="4">
    <source>
        <dbReference type="RuleBase" id="RU003707"/>
    </source>
</evidence>
<evidence type="ECO:0000256" key="1">
    <source>
        <dbReference type="ARBA" id="ARBA00005254"/>
    </source>
</evidence>
<accession>A0A2T0ZZJ0</accession>
<comment type="similarity">
    <text evidence="1 4">Belongs to the enoyl-CoA hydratase/isomerase family.</text>
</comment>
<keyword evidence="2" id="KW-0443">Lipid metabolism</keyword>
<reference evidence="5 6" key="1">
    <citation type="submission" date="2018-03" db="EMBL/GenBank/DDBJ databases">
        <title>Genomic Encyclopedia of Archaeal and Bacterial Type Strains, Phase II (KMG-II): from individual species to whole genera.</title>
        <authorList>
            <person name="Goeker M."/>
        </authorList>
    </citation>
    <scope>NUCLEOTIDE SEQUENCE [LARGE SCALE GENOMIC DNA]</scope>
    <source>
        <strain evidence="5 6">DSM 100065</strain>
    </source>
</reference>
<dbReference type="EMBL" id="PVUE01000008">
    <property type="protein sequence ID" value="PRZ41750.1"/>
    <property type="molecule type" value="Genomic_DNA"/>
</dbReference>
<dbReference type="Proteomes" id="UP000237752">
    <property type="component" value="Unassembled WGS sequence"/>
</dbReference>
<dbReference type="Gene3D" id="3.90.226.10">
    <property type="entry name" value="2-enoyl-CoA Hydratase, Chain A, domain 1"/>
    <property type="match status" value="1"/>
</dbReference>
<sequence>MLNQQLNDAVGVIELARPERRNALNVALCDALREAVTSQIDDGARVIVITGQGTSFCSGADLDAAYDDEFLQALYGMLETIRNAPIPVIAAINGPAIGAGTQLAIACDLCIASESAVFGVPTAKNGLAVDPWTVRSLASLIGGGPARLLLIAAGSLSVTEAASYGLVQRIGSLEDALEWAAQVAKLAPLSVAYSKRVLNDMDDEQDRETELYAQFKACFFSEDVAEARAARSEKRAPLFRGK</sequence>
<name>A0A2T0ZZJ0_9ACTN</name>
<dbReference type="RefSeq" id="WP_238145367.1">
    <property type="nucleotide sequence ID" value="NZ_PVUE01000008.1"/>
</dbReference>
<gene>
    <name evidence="5" type="ORF">CLV47_108109</name>
</gene>
<protein>
    <submittedName>
        <fullName evidence="5">Enoyl-CoA hydratase</fullName>
    </submittedName>
</protein>
<keyword evidence="3" id="KW-0456">Lyase</keyword>
<comment type="caution">
    <text evidence="5">The sequence shown here is derived from an EMBL/GenBank/DDBJ whole genome shotgun (WGS) entry which is preliminary data.</text>
</comment>
<dbReference type="PANTHER" id="PTHR11941">
    <property type="entry name" value="ENOYL-COA HYDRATASE-RELATED"/>
    <property type="match status" value="1"/>
</dbReference>
<keyword evidence="6" id="KW-1185">Reference proteome</keyword>
<dbReference type="InterPro" id="IPR001753">
    <property type="entry name" value="Enoyl-CoA_hydra/iso"/>
</dbReference>
<organism evidence="5 6">
    <name type="scientific">Antricoccus suffuscus</name>
    <dbReference type="NCBI Taxonomy" id="1629062"/>
    <lineage>
        <taxon>Bacteria</taxon>
        <taxon>Bacillati</taxon>
        <taxon>Actinomycetota</taxon>
        <taxon>Actinomycetes</taxon>
        <taxon>Geodermatophilales</taxon>
        <taxon>Antricoccaceae</taxon>
        <taxon>Antricoccus</taxon>
    </lineage>
</organism>
<evidence type="ECO:0000313" key="6">
    <source>
        <dbReference type="Proteomes" id="UP000237752"/>
    </source>
</evidence>
<dbReference type="PROSITE" id="PS00166">
    <property type="entry name" value="ENOYL_COA_HYDRATASE"/>
    <property type="match status" value="1"/>
</dbReference>
<dbReference type="CDD" id="cd06558">
    <property type="entry name" value="crotonase-like"/>
    <property type="match status" value="1"/>
</dbReference>
<dbReference type="InterPro" id="IPR029045">
    <property type="entry name" value="ClpP/crotonase-like_dom_sf"/>
</dbReference>
<dbReference type="InterPro" id="IPR018376">
    <property type="entry name" value="Enoyl-CoA_hyd/isom_CS"/>
</dbReference>
<evidence type="ECO:0000256" key="2">
    <source>
        <dbReference type="ARBA" id="ARBA00023098"/>
    </source>
</evidence>
<proteinExistence type="inferred from homology"/>
<dbReference type="GO" id="GO:0006635">
    <property type="term" value="P:fatty acid beta-oxidation"/>
    <property type="evidence" value="ECO:0007669"/>
    <property type="project" value="TreeGrafter"/>
</dbReference>